<dbReference type="Gene3D" id="3.40.30.10">
    <property type="entry name" value="Glutaredoxin"/>
    <property type="match status" value="1"/>
</dbReference>
<evidence type="ECO:0000313" key="1">
    <source>
        <dbReference type="EMBL" id="MDQ0161036.1"/>
    </source>
</evidence>
<protein>
    <submittedName>
        <fullName evidence="1">Bacillithiol system protein YtxJ</fullName>
    </submittedName>
</protein>
<dbReference type="SUPFAM" id="SSF52833">
    <property type="entry name" value="Thioredoxin-like"/>
    <property type="match status" value="1"/>
</dbReference>
<sequence length="110" mass="12871">MGKIKIDTIEQFQDLIEKHNKFVIFKNSVTCPISAAAFSQFDEFTNGHPEIAAYYLNVQESRSLSNYIAETYHIKHESPQVLLFENENVRWHTSHWEITKEALEVNILPF</sequence>
<evidence type="ECO:0000313" key="2">
    <source>
        <dbReference type="Proteomes" id="UP001225646"/>
    </source>
</evidence>
<dbReference type="Proteomes" id="UP001225646">
    <property type="component" value="Unassembled WGS sequence"/>
</dbReference>
<keyword evidence="2" id="KW-1185">Reference proteome</keyword>
<name>A0ABT9VJA0_9BACI</name>
<dbReference type="Pfam" id="PF11009">
    <property type="entry name" value="BrxC"/>
    <property type="match status" value="1"/>
</dbReference>
<gene>
    <name evidence="1" type="ORF">J2S06_000106</name>
</gene>
<proteinExistence type="predicted"/>
<dbReference type="InterPro" id="IPR036249">
    <property type="entry name" value="Thioredoxin-like_sf"/>
</dbReference>
<accession>A0ABT9VJA0</accession>
<reference evidence="1 2" key="1">
    <citation type="submission" date="2023-07" db="EMBL/GenBank/DDBJ databases">
        <title>Genomic Encyclopedia of Type Strains, Phase IV (KMG-IV): sequencing the most valuable type-strain genomes for metagenomic binning, comparative biology and taxonomic classification.</title>
        <authorList>
            <person name="Goeker M."/>
        </authorList>
    </citation>
    <scope>NUCLEOTIDE SEQUENCE [LARGE SCALE GENOMIC DNA]</scope>
    <source>
        <strain evidence="1 2">DSM 19092</strain>
    </source>
</reference>
<organism evidence="1 2">
    <name type="scientific">Aeribacillus alveayuensis</name>
    <dbReference type="NCBI Taxonomy" id="279215"/>
    <lineage>
        <taxon>Bacteria</taxon>
        <taxon>Bacillati</taxon>
        <taxon>Bacillota</taxon>
        <taxon>Bacilli</taxon>
        <taxon>Bacillales</taxon>
        <taxon>Bacillaceae</taxon>
        <taxon>Aeribacillus</taxon>
    </lineage>
</organism>
<dbReference type="NCBIfam" id="TIGR04019">
    <property type="entry name" value="B_thiol_YtxJ"/>
    <property type="match status" value="1"/>
</dbReference>
<dbReference type="InterPro" id="IPR022551">
    <property type="entry name" value="BrxC"/>
</dbReference>
<comment type="caution">
    <text evidence="1">The sequence shown here is derived from an EMBL/GenBank/DDBJ whole genome shotgun (WGS) entry which is preliminary data.</text>
</comment>
<dbReference type="EMBL" id="JAUSTR010000001">
    <property type="protein sequence ID" value="MDQ0161036.1"/>
    <property type="molecule type" value="Genomic_DNA"/>
</dbReference>